<accession>A0A5S5AFB0</accession>
<comment type="catalytic activity">
    <reaction evidence="1">
        <text>ATP + protein L-histidine = ADP + protein N-phospho-L-histidine.</text>
        <dbReference type="EC" id="2.7.13.3"/>
    </reaction>
</comment>
<keyword evidence="7" id="KW-0067">ATP-binding</keyword>
<feature type="signal peptide" evidence="10">
    <location>
        <begin position="1"/>
        <end position="24"/>
    </location>
</feature>
<evidence type="ECO:0000256" key="2">
    <source>
        <dbReference type="ARBA" id="ARBA00012438"/>
    </source>
</evidence>
<dbReference type="CDD" id="cd13704">
    <property type="entry name" value="PBP2_HisK"/>
    <property type="match status" value="1"/>
</dbReference>
<evidence type="ECO:0000256" key="8">
    <source>
        <dbReference type="ARBA" id="ARBA00023012"/>
    </source>
</evidence>
<dbReference type="Proteomes" id="UP000322294">
    <property type="component" value="Unassembled WGS sequence"/>
</dbReference>
<organism evidence="12 13">
    <name type="scientific">Thermosediminibacter litoriperuensis</name>
    <dbReference type="NCBI Taxonomy" id="291989"/>
    <lineage>
        <taxon>Bacteria</taxon>
        <taxon>Bacillati</taxon>
        <taxon>Bacillota</taxon>
        <taxon>Clostridia</taxon>
        <taxon>Thermosediminibacterales</taxon>
        <taxon>Thermosediminibacteraceae</taxon>
        <taxon>Thermosediminibacter</taxon>
    </lineage>
</organism>
<dbReference type="RefSeq" id="WP_170240371.1">
    <property type="nucleotide sequence ID" value="NZ_VNHO01000035.1"/>
</dbReference>
<dbReference type="SUPFAM" id="SSF53850">
    <property type="entry name" value="Periplasmic binding protein-like II"/>
    <property type="match status" value="1"/>
</dbReference>
<feature type="transmembrane region" description="Helical" evidence="9">
    <location>
        <begin position="272"/>
        <end position="294"/>
    </location>
</feature>
<dbReference type="GO" id="GO:0000155">
    <property type="term" value="F:phosphorelay sensor kinase activity"/>
    <property type="evidence" value="ECO:0007669"/>
    <property type="project" value="InterPro"/>
</dbReference>
<evidence type="ECO:0000256" key="5">
    <source>
        <dbReference type="ARBA" id="ARBA00022741"/>
    </source>
</evidence>
<protein>
    <recommendedName>
        <fullName evidence="2">histidine kinase</fullName>
        <ecNumber evidence="2">2.7.13.3</ecNumber>
    </recommendedName>
</protein>
<evidence type="ECO:0000313" key="13">
    <source>
        <dbReference type="Proteomes" id="UP000322294"/>
    </source>
</evidence>
<feature type="domain" description="Histidine kinase" evidence="11">
    <location>
        <begin position="329"/>
        <end position="537"/>
    </location>
</feature>
<dbReference type="PROSITE" id="PS50109">
    <property type="entry name" value="HIS_KIN"/>
    <property type="match status" value="1"/>
</dbReference>
<evidence type="ECO:0000256" key="7">
    <source>
        <dbReference type="ARBA" id="ARBA00022840"/>
    </source>
</evidence>
<dbReference type="InterPro" id="IPR036890">
    <property type="entry name" value="HATPase_C_sf"/>
</dbReference>
<sequence length="540" mass="61855">MRRIKIRYLAAILFFFLMPFYAAADPPDILSPSEQNRVYVIGGDENFPPYEFIVDVNGKKLYRGFNVDIMKAIALQTGVEIEFRPTVWADALKALDEGKIDAIQGMKYSEQRAAKYDFSDSYLTNVQAVFVLKSSGAMVMDDLRGSKIAVQKGDIAYQRFKDDPSFELIVVTDQETAFNLLLSGAVEAVIGNKLAGQYFLQQKRQLGKVKLIDKEIDPQKYAIVVKKGNKELLKIFNQGIYEIKRNGTYDKIYKKWFGEPLDYPSTYYKKRILVMLYILGSLFLVLVFMMYFNIILQKEVKKRLVTEKQLIEKIAHKDKLESLVNLVAGIVHEIRNPLTSIKTFAELLPEKYDNPLFREKISIFVPQEIERINSILNNLLDYAKPRKPLPQNVNLLNLVKNTLVLFDTICEKNKVNITVDIMKDLSVYIDRQQLQQVFINIILNAVEAMEDKPLREIFITAEQKDGEVVTIFKDSGRGIKRDDLKKIFDPFFTTKPSGTGLGLAVSYQIIKENNGSIWVESTPDVGTKVFVSLPRQREAE</sequence>
<evidence type="ECO:0000256" key="9">
    <source>
        <dbReference type="SAM" id="Phobius"/>
    </source>
</evidence>
<keyword evidence="9" id="KW-0472">Membrane</keyword>
<evidence type="ECO:0000256" key="6">
    <source>
        <dbReference type="ARBA" id="ARBA00022777"/>
    </source>
</evidence>
<dbReference type="Pfam" id="PF02518">
    <property type="entry name" value="HATPase_c"/>
    <property type="match status" value="1"/>
</dbReference>
<dbReference type="InterPro" id="IPR001638">
    <property type="entry name" value="Solute-binding_3/MltF_N"/>
</dbReference>
<evidence type="ECO:0000256" key="4">
    <source>
        <dbReference type="ARBA" id="ARBA00022679"/>
    </source>
</evidence>
<dbReference type="SMART" id="SM00062">
    <property type="entry name" value="PBPb"/>
    <property type="match status" value="1"/>
</dbReference>
<dbReference type="SUPFAM" id="SSF55874">
    <property type="entry name" value="ATPase domain of HSP90 chaperone/DNA topoisomerase II/histidine kinase"/>
    <property type="match status" value="1"/>
</dbReference>
<evidence type="ECO:0000256" key="10">
    <source>
        <dbReference type="SAM" id="SignalP"/>
    </source>
</evidence>
<dbReference type="CDD" id="cd00082">
    <property type="entry name" value="HisKA"/>
    <property type="match status" value="1"/>
</dbReference>
<keyword evidence="5" id="KW-0547">Nucleotide-binding</keyword>
<dbReference type="InterPro" id="IPR036097">
    <property type="entry name" value="HisK_dim/P_sf"/>
</dbReference>
<dbReference type="EC" id="2.7.13.3" evidence="2"/>
<dbReference type="PANTHER" id="PTHR43065:SF10">
    <property type="entry name" value="PEROXIDE STRESS-ACTIVATED HISTIDINE KINASE MAK3"/>
    <property type="match status" value="1"/>
</dbReference>
<keyword evidence="6 12" id="KW-0418">Kinase</keyword>
<feature type="chain" id="PRO_5024292347" description="histidine kinase" evidence="10">
    <location>
        <begin position="25"/>
        <end position="540"/>
    </location>
</feature>
<evidence type="ECO:0000259" key="11">
    <source>
        <dbReference type="PROSITE" id="PS50109"/>
    </source>
</evidence>
<comment type="caution">
    <text evidence="12">The sequence shown here is derived from an EMBL/GenBank/DDBJ whole genome shotgun (WGS) entry which is preliminary data.</text>
</comment>
<dbReference type="Gene3D" id="1.10.287.130">
    <property type="match status" value="1"/>
</dbReference>
<name>A0A5S5AFB0_9FIRM</name>
<keyword evidence="9" id="KW-1133">Transmembrane helix</keyword>
<keyword evidence="10" id="KW-0732">Signal</keyword>
<dbReference type="InterPro" id="IPR003661">
    <property type="entry name" value="HisK_dim/P_dom"/>
</dbReference>
<evidence type="ECO:0000313" key="12">
    <source>
        <dbReference type="EMBL" id="TYP48730.1"/>
    </source>
</evidence>
<dbReference type="Gene3D" id="3.40.190.10">
    <property type="entry name" value="Periplasmic binding protein-like II"/>
    <property type="match status" value="2"/>
</dbReference>
<reference evidence="12 13" key="1">
    <citation type="submission" date="2019-07" db="EMBL/GenBank/DDBJ databases">
        <title>Genomic Encyclopedia of Type Strains, Phase I: the one thousand microbial genomes (KMG-I) project.</title>
        <authorList>
            <person name="Kyrpides N."/>
        </authorList>
    </citation>
    <scope>NUCLEOTIDE SEQUENCE [LARGE SCALE GENOMIC DNA]</scope>
    <source>
        <strain evidence="12 13">DSM 16647</strain>
    </source>
</reference>
<keyword evidence="9" id="KW-0812">Transmembrane</keyword>
<dbReference type="Pfam" id="PF00497">
    <property type="entry name" value="SBP_bac_3"/>
    <property type="match status" value="1"/>
</dbReference>
<keyword evidence="3" id="KW-0597">Phosphoprotein</keyword>
<dbReference type="EMBL" id="VNHO01000035">
    <property type="protein sequence ID" value="TYP48730.1"/>
    <property type="molecule type" value="Genomic_DNA"/>
</dbReference>
<dbReference type="InterPro" id="IPR004358">
    <property type="entry name" value="Sig_transdc_His_kin-like_C"/>
</dbReference>
<dbReference type="InterPro" id="IPR003594">
    <property type="entry name" value="HATPase_dom"/>
</dbReference>
<dbReference type="InterPro" id="IPR005467">
    <property type="entry name" value="His_kinase_dom"/>
</dbReference>
<keyword evidence="13" id="KW-1185">Reference proteome</keyword>
<keyword evidence="8" id="KW-0902">Two-component regulatory system</keyword>
<evidence type="ECO:0000256" key="3">
    <source>
        <dbReference type="ARBA" id="ARBA00022553"/>
    </source>
</evidence>
<dbReference type="PANTHER" id="PTHR43065">
    <property type="entry name" value="SENSOR HISTIDINE KINASE"/>
    <property type="match status" value="1"/>
</dbReference>
<dbReference type="PRINTS" id="PR00344">
    <property type="entry name" value="BCTRLSENSOR"/>
</dbReference>
<dbReference type="SUPFAM" id="SSF47384">
    <property type="entry name" value="Homodimeric domain of signal transducing histidine kinase"/>
    <property type="match status" value="1"/>
</dbReference>
<dbReference type="Pfam" id="PF00512">
    <property type="entry name" value="HisKA"/>
    <property type="match status" value="1"/>
</dbReference>
<dbReference type="Gene3D" id="3.30.565.10">
    <property type="entry name" value="Histidine kinase-like ATPase, C-terminal domain"/>
    <property type="match status" value="1"/>
</dbReference>
<dbReference type="AlphaFoldDB" id="A0A5S5AFB0"/>
<proteinExistence type="predicted"/>
<gene>
    <name evidence="12" type="ORF">LZ11_02256</name>
</gene>
<evidence type="ECO:0000256" key="1">
    <source>
        <dbReference type="ARBA" id="ARBA00000085"/>
    </source>
</evidence>
<dbReference type="SMART" id="SM00387">
    <property type="entry name" value="HATPase_c"/>
    <property type="match status" value="1"/>
</dbReference>
<dbReference type="SMART" id="SM00388">
    <property type="entry name" value="HisKA"/>
    <property type="match status" value="1"/>
</dbReference>
<keyword evidence="4" id="KW-0808">Transferase</keyword>
<dbReference type="GO" id="GO:0005524">
    <property type="term" value="F:ATP binding"/>
    <property type="evidence" value="ECO:0007669"/>
    <property type="project" value="UniProtKB-KW"/>
</dbReference>